<name>A0A937I8Q6_9GAMM</name>
<protein>
    <submittedName>
        <fullName evidence="1">DUF2256 domain-containing protein</fullName>
    </submittedName>
</protein>
<dbReference type="PIRSF" id="PIRSF037205">
    <property type="entry name" value="UCP037205"/>
    <property type="match status" value="1"/>
</dbReference>
<gene>
    <name evidence="1" type="ORF">ISQ64_04265</name>
</gene>
<dbReference type="PANTHER" id="PTHR37463">
    <property type="entry name" value="GSL3115 PROTEIN"/>
    <property type="match status" value="1"/>
</dbReference>
<dbReference type="PANTHER" id="PTHR37463:SF1">
    <property type="entry name" value="DUF2256 DOMAIN-CONTAINING PROTEIN"/>
    <property type="match status" value="1"/>
</dbReference>
<dbReference type="AlphaFoldDB" id="A0A937I8Q6"/>
<dbReference type="InterPro" id="IPR017136">
    <property type="entry name" value="UCP037205"/>
</dbReference>
<accession>A0A937I8Q6</accession>
<sequence length="52" mass="6321">MHKKLTLDSKICPVCDRSFNWRKKWAKSWDKVIYCSEKCKRSKNLKYSQSTH</sequence>
<comment type="caution">
    <text evidence="1">The sequence shown here is derived from an EMBL/GenBank/DDBJ whole genome shotgun (WGS) entry which is preliminary data.</text>
</comment>
<evidence type="ECO:0000313" key="2">
    <source>
        <dbReference type="Proteomes" id="UP000711391"/>
    </source>
</evidence>
<evidence type="ECO:0000313" key="1">
    <source>
        <dbReference type="EMBL" id="MBL6818600.1"/>
    </source>
</evidence>
<dbReference type="Pfam" id="PF10013">
    <property type="entry name" value="DUF2256"/>
    <property type="match status" value="1"/>
</dbReference>
<organism evidence="1 2">
    <name type="scientific">SAR86 cluster bacterium</name>
    <dbReference type="NCBI Taxonomy" id="2030880"/>
    <lineage>
        <taxon>Bacteria</taxon>
        <taxon>Pseudomonadati</taxon>
        <taxon>Pseudomonadota</taxon>
        <taxon>Gammaproteobacteria</taxon>
        <taxon>SAR86 cluster</taxon>
    </lineage>
</organism>
<dbReference type="Proteomes" id="UP000711391">
    <property type="component" value="Unassembled WGS sequence"/>
</dbReference>
<reference evidence="1" key="1">
    <citation type="submission" date="2020-10" db="EMBL/GenBank/DDBJ databases">
        <title>Microbiome of the Black Sea water column analyzed by genome centric metagenomics.</title>
        <authorList>
            <person name="Cabello-Yeves P.J."/>
            <person name="Callieri C."/>
            <person name="Picazo A."/>
            <person name="Mehrshad M."/>
            <person name="Haro-Moreno J.M."/>
            <person name="Roda-Garcia J."/>
            <person name="Dzembekova N."/>
            <person name="Slabakova V."/>
            <person name="Slabakova N."/>
            <person name="Moncheva S."/>
            <person name="Rodriguez-Valera F."/>
        </authorList>
    </citation>
    <scope>NUCLEOTIDE SEQUENCE</scope>
    <source>
        <strain evidence="1">BS307-5m-G50</strain>
    </source>
</reference>
<dbReference type="EMBL" id="JADHQD010000029">
    <property type="protein sequence ID" value="MBL6818600.1"/>
    <property type="molecule type" value="Genomic_DNA"/>
</dbReference>
<proteinExistence type="predicted"/>